<reference evidence="2" key="1">
    <citation type="journal article" date="2022" name="Arch. Microbiol.">
        <title>Thiomicrorhabdus immobilis sp. nov., a mesophilic sulfur-oxidizing bacterium isolated from sediment of a brackish lake in northern Japan.</title>
        <authorList>
            <person name="Kojima H."/>
            <person name="Mochizuki J."/>
            <person name="Kanda M."/>
            <person name="Watanabe T."/>
            <person name="Fukui M."/>
        </authorList>
    </citation>
    <scope>NUCLEOTIDE SEQUENCE</scope>
    <source>
        <strain evidence="2">Am19</strain>
    </source>
</reference>
<dbReference type="RefSeq" id="WP_237261520.1">
    <property type="nucleotide sequence ID" value="NZ_AP024202.1"/>
</dbReference>
<gene>
    <name evidence="2" type="ORF">THMIRHAM_18240</name>
</gene>
<protein>
    <submittedName>
        <fullName evidence="2">Uncharacterized protein</fullName>
    </submittedName>
</protein>
<name>A0ABN6D269_9GAMM</name>
<feature type="signal peptide" evidence="1">
    <location>
        <begin position="1"/>
        <end position="31"/>
    </location>
</feature>
<evidence type="ECO:0000313" key="3">
    <source>
        <dbReference type="Proteomes" id="UP001054820"/>
    </source>
</evidence>
<organism evidence="2 3">
    <name type="scientific">Thiomicrorhabdus immobilis</name>
    <dbReference type="NCBI Taxonomy" id="2791037"/>
    <lineage>
        <taxon>Bacteria</taxon>
        <taxon>Pseudomonadati</taxon>
        <taxon>Pseudomonadota</taxon>
        <taxon>Gammaproteobacteria</taxon>
        <taxon>Thiotrichales</taxon>
        <taxon>Piscirickettsiaceae</taxon>
        <taxon>Thiomicrorhabdus</taxon>
    </lineage>
</organism>
<proteinExistence type="predicted"/>
<keyword evidence="3" id="KW-1185">Reference proteome</keyword>
<dbReference type="InterPro" id="IPR010239">
    <property type="entry name" value="CHP02001"/>
</dbReference>
<evidence type="ECO:0000313" key="2">
    <source>
        <dbReference type="EMBL" id="BCN94039.1"/>
    </source>
</evidence>
<keyword evidence="1" id="KW-0732">Signal</keyword>
<sequence>MKKTFKLKTLALSLAVAGAASVAMVPAAAQAGVSANVGVVTDYIFRGFNQSADGTGQPALQGGLDFETDMGLYAGVWASTMDKEYEYDLYAGWAGTVSDIDLGIAYTNYSYTDKVAYAPGASSFEEINTSIGYGPVTLAVDFDVDPDVTNYIHYAVSYDASAVAEGVSLTYGVTKTDKDGGVKTKDAGYLDVGYATTLDMGVDLTANFIMSDAGADDTSYLVIGMSKSFDLM</sequence>
<feature type="chain" id="PRO_5045825615" evidence="1">
    <location>
        <begin position="32"/>
        <end position="232"/>
    </location>
</feature>
<dbReference type="EMBL" id="AP024202">
    <property type="protein sequence ID" value="BCN94039.1"/>
    <property type="molecule type" value="Genomic_DNA"/>
</dbReference>
<accession>A0ABN6D269</accession>
<evidence type="ECO:0000256" key="1">
    <source>
        <dbReference type="SAM" id="SignalP"/>
    </source>
</evidence>
<dbReference type="NCBIfam" id="TIGR02001">
    <property type="entry name" value="gcw_chp"/>
    <property type="match status" value="1"/>
</dbReference>
<dbReference type="Proteomes" id="UP001054820">
    <property type="component" value="Chromosome"/>
</dbReference>
<dbReference type="Pfam" id="PF09694">
    <property type="entry name" value="Gcw_chp"/>
    <property type="match status" value="1"/>
</dbReference>